<dbReference type="CDD" id="cd06223">
    <property type="entry name" value="PRTases_typeI"/>
    <property type="match status" value="1"/>
</dbReference>
<gene>
    <name evidence="12" type="primary">apt</name>
    <name evidence="15" type="ORF">I6G68_05445</name>
    <name evidence="14" type="ORF">ODY43_00705</name>
</gene>
<dbReference type="GO" id="GO:0016208">
    <property type="term" value="F:AMP binding"/>
    <property type="evidence" value="ECO:0007669"/>
    <property type="project" value="TreeGrafter"/>
</dbReference>
<evidence type="ECO:0000256" key="3">
    <source>
        <dbReference type="ARBA" id="ARBA00004496"/>
    </source>
</evidence>
<keyword evidence="10 12" id="KW-0808">Transferase</keyword>
<keyword evidence="8 12" id="KW-0963">Cytoplasm</keyword>
<comment type="similarity">
    <text evidence="5 12">Belongs to the purine/pyrimidine phosphoribosyltransferase family.</text>
</comment>
<dbReference type="RefSeq" id="WP_060778285.1">
    <property type="nucleotide sequence ID" value="NZ_CAJHLF010000002.1"/>
</dbReference>
<dbReference type="Gene3D" id="3.40.50.2020">
    <property type="match status" value="1"/>
</dbReference>
<evidence type="ECO:0000313" key="17">
    <source>
        <dbReference type="Proteomes" id="UP001069145"/>
    </source>
</evidence>
<dbReference type="EMBL" id="JAOTML010000001">
    <property type="protein sequence ID" value="MCY3052524.1"/>
    <property type="molecule type" value="Genomic_DNA"/>
</dbReference>
<dbReference type="Pfam" id="PF00156">
    <property type="entry name" value="Pribosyltran"/>
    <property type="match status" value="1"/>
</dbReference>
<evidence type="ECO:0000313" key="15">
    <source>
        <dbReference type="EMBL" id="QPS00841.1"/>
    </source>
</evidence>
<evidence type="ECO:0000256" key="8">
    <source>
        <dbReference type="ARBA" id="ARBA00022490"/>
    </source>
</evidence>
<dbReference type="EMBL" id="CP065662">
    <property type="protein sequence ID" value="QPS00841.1"/>
    <property type="molecule type" value="Genomic_DNA"/>
</dbReference>
<comment type="catalytic activity">
    <reaction evidence="1 12">
        <text>AMP + diphosphate = 5-phospho-alpha-D-ribose 1-diphosphate + adenine</text>
        <dbReference type="Rhea" id="RHEA:16609"/>
        <dbReference type="ChEBI" id="CHEBI:16708"/>
        <dbReference type="ChEBI" id="CHEBI:33019"/>
        <dbReference type="ChEBI" id="CHEBI:58017"/>
        <dbReference type="ChEBI" id="CHEBI:456215"/>
        <dbReference type="EC" id="2.4.2.7"/>
    </reaction>
</comment>
<evidence type="ECO:0000259" key="13">
    <source>
        <dbReference type="Pfam" id="PF00156"/>
    </source>
</evidence>
<dbReference type="Proteomes" id="UP001069145">
    <property type="component" value="Unassembled WGS sequence"/>
</dbReference>
<dbReference type="InterPro" id="IPR050054">
    <property type="entry name" value="UPRTase/APRTase"/>
</dbReference>
<dbReference type="NCBIfam" id="NF002633">
    <property type="entry name" value="PRK02304.1-2"/>
    <property type="match status" value="1"/>
</dbReference>
<evidence type="ECO:0000313" key="14">
    <source>
        <dbReference type="EMBL" id="MCY3052524.1"/>
    </source>
</evidence>
<keyword evidence="17" id="KW-1185">Reference proteome</keyword>
<dbReference type="InterPro" id="IPR029057">
    <property type="entry name" value="PRTase-like"/>
</dbReference>
<dbReference type="NCBIfam" id="NF002636">
    <property type="entry name" value="PRK02304.1-5"/>
    <property type="match status" value="1"/>
</dbReference>
<evidence type="ECO:0000256" key="12">
    <source>
        <dbReference type="HAMAP-Rule" id="MF_00004"/>
    </source>
</evidence>
<dbReference type="GO" id="GO:0005737">
    <property type="term" value="C:cytoplasm"/>
    <property type="evidence" value="ECO:0007669"/>
    <property type="project" value="UniProtKB-SubCell"/>
</dbReference>
<dbReference type="HAMAP" id="MF_00004">
    <property type="entry name" value="Aden_phosphoribosyltr"/>
    <property type="match status" value="1"/>
</dbReference>
<dbReference type="EC" id="2.4.2.7" evidence="7 12"/>
<evidence type="ECO:0000256" key="5">
    <source>
        <dbReference type="ARBA" id="ARBA00008391"/>
    </source>
</evidence>
<evidence type="ECO:0000256" key="9">
    <source>
        <dbReference type="ARBA" id="ARBA00022676"/>
    </source>
</evidence>
<reference evidence="14" key="2">
    <citation type="submission" date="2022-09" db="EMBL/GenBank/DDBJ databases">
        <title>Aerococcus urinae taxonomy study.</title>
        <authorList>
            <person name="Christensen J."/>
            <person name="Senneby E."/>
        </authorList>
    </citation>
    <scope>NUCLEOTIDE SEQUENCE</scope>
    <source>
        <strain evidence="14">NLD-066-U95</strain>
    </source>
</reference>
<feature type="domain" description="Phosphoribosyltransferase" evidence="13">
    <location>
        <begin position="31"/>
        <end position="149"/>
    </location>
</feature>
<dbReference type="UniPathway" id="UPA00588">
    <property type="reaction ID" value="UER00646"/>
</dbReference>
<evidence type="ECO:0000256" key="1">
    <source>
        <dbReference type="ARBA" id="ARBA00000868"/>
    </source>
</evidence>
<comment type="subunit">
    <text evidence="6 12">Homodimer.</text>
</comment>
<dbReference type="OrthoDB" id="9803963at2"/>
<dbReference type="KEGG" id="aun:AWM73_04610"/>
<dbReference type="GeneID" id="35767808"/>
<comment type="pathway">
    <text evidence="4 12">Purine metabolism; AMP biosynthesis via salvage pathway; AMP from adenine: step 1/1.</text>
</comment>
<dbReference type="GO" id="GO:0002055">
    <property type="term" value="F:adenine binding"/>
    <property type="evidence" value="ECO:0007669"/>
    <property type="project" value="TreeGrafter"/>
</dbReference>
<dbReference type="NCBIfam" id="TIGR01090">
    <property type="entry name" value="apt"/>
    <property type="match status" value="1"/>
</dbReference>
<dbReference type="InterPro" id="IPR005764">
    <property type="entry name" value="Ade_phspho_trans"/>
</dbReference>
<evidence type="ECO:0000256" key="6">
    <source>
        <dbReference type="ARBA" id="ARBA00011738"/>
    </source>
</evidence>
<dbReference type="GO" id="GO:0006168">
    <property type="term" value="P:adenine salvage"/>
    <property type="evidence" value="ECO:0007669"/>
    <property type="project" value="InterPro"/>
</dbReference>
<evidence type="ECO:0000313" key="16">
    <source>
        <dbReference type="Proteomes" id="UP000594771"/>
    </source>
</evidence>
<evidence type="ECO:0000256" key="4">
    <source>
        <dbReference type="ARBA" id="ARBA00004659"/>
    </source>
</evidence>
<organism evidence="15 16">
    <name type="scientific">Aerococcus urinae</name>
    <dbReference type="NCBI Taxonomy" id="1376"/>
    <lineage>
        <taxon>Bacteria</taxon>
        <taxon>Bacillati</taxon>
        <taxon>Bacillota</taxon>
        <taxon>Bacilli</taxon>
        <taxon>Lactobacillales</taxon>
        <taxon>Aerococcaceae</taxon>
        <taxon>Aerococcus</taxon>
    </lineage>
</organism>
<evidence type="ECO:0000256" key="10">
    <source>
        <dbReference type="ARBA" id="ARBA00022679"/>
    </source>
</evidence>
<dbReference type="GO" id="GO:0003999">
    <property type="term" value="F:adenine phosphoribosyltransferase activity"/>
    <property type="evidence" value="ECO:0007669"/>
    <property type="project" value="UniProtKB-UniRule"/>
</dbReference>
<reference evidence="15 16" key="1">
    <citation type="submission" date="2020-12" db="EMBL/GenBank/DDBJ databases">
        <title>FDA dAtabase for Regulatory Grade micrObial Sequences (FDA-ARGOS): Supporting development and validation of Infectious Disease Dx tests.</title>
        <authorList>
            <person name="Sproer C."/>
            <person name="Gronow S."/>
            <person name="Severitt S."/>
            <person name="Schroder I."/>
            <person name="Tallon L."/>
            <person name="Sadzewicz L."/>
            <person name="Zhao X."/>
            <person name="Boylan J."/>
            <person name="Ott S."/>
            <person name="Bowen H."/>
            <person name="Vavikolanu K."/>
            <person name="Mehta A."/>
            <person name="Aluvathingal J."/>
            <person name="Nadendla S."/>
            <person name="Lowell S."/>
            <person name="Myers T."/>
            <person name="Yan Y."/>
            <person name="Sichtig H."/>
        </authorList>
    </citation>
    <scope>NUCLEOTIDE SEQUENCE [LARGE SCALE GENOMIC DNA]</scope>
    <source>
        <strain evidence="15 16">FDAARGOS_911</strain>
    </source>
</reference>
<dbReference type="Proteomes" id="UP000594771">
    <property type="component" value="Chromosome"/>
</dbReference>
<comment type="subcellular location">
    <subcellularLocation>
        <location evidence="3 12">Cytoplasm</location>
    </subcellularLocation>
</comment>
<proteinExistence type="inferred from homology"/>
<dbReference type="GO" id="GO:0006166">
    <property type="term" value="P:purine ribonucleoside salvage"/>
    <property type="evidence" value="ECO:0007669"/>
    <property type="project" value="UniProtKB-UniRule"/>
</dbReference>
<dbReference type="PANTHER" id="PTHR32315">
    <property type="entry name" value="ADENINE PHOSPHORIBOSYLTRANSFERASE"/>
    <property type="match status" value="1"/>
</dbReference>
<evidence type="ECO:0000256" key="2">
    <source>
        <dbReference type="ARBA" id="ARBA00003968"/>
    </source>
</evidence>
<name>A0A0X8FEH9_9LACT</name>
<protein>
    <recommendedName>
        <fullName evidence="7 12">Adenine phosphoribosyltransferase</fullName>
        <shortName evidence="12">APRT</shortName>
        <ecNumber evidence="7 12">2.4.2.7</ecNumber>
    </recommendedName>
</protein>
<dbReference type="GO" id="GO:0044209">
    <property type="term" value="P:AMP salvage"/>
    <property type="evidence" value="ECO:0007669"/>
    <property type="project" value="UniProtKB-UniRule"/>
</dbReference>
<accession>A0A0X8FEH9</accession>
<dbReference type="FunFam" id="3.40.50.2020:FF:000004">
    <property type="entry name" value="Adenine phosphoribosyltransferase"/>
    <property type="match status" value="1"/>
</dbReference>
<keyword evidence="11 12" id="KW-0660">Purine salvage</keyword>
<dbReference type="SUPFAM" id="SSF53271">
    <property type="entry name" value="PRTase-like"/>
    <property type="match status" value="1"/>
</dbReference>
<dbReference type="PANTHER" id="PTHR32315:SF3">
    <property type="entry name" value="ADENINE PHOSPHORIBOSYLTRANSFERASE"/>
    <property type="match status" value="1"/>
</dbReference>
<comment type="function">
    <text evidence="2 12">Catalyzes a salvage reaction resulting in the formation of AMP, that is energically less costly than de novo synthesis.</text>
</comment>
<keyword evidence="9 12" id="KW-0328">Glycosyltransferase</keyword>
<dbReference type="InterPro" id="IPR000836">
    <property type="entry name" value="PRTase_dom"/>
</dbReference>
<evidence type="ECO:0000256" key="7">
    <source>
        <dbReference type="ARBA" id="ARBA00011893"/>
    </source>
</evidence>
<evidence type="ECO:0000256" key="11">
    <source>
        <dbReference type="ARBA" id="ARBA00022726"/>
    </source>
</evidence>
<dbReference type="NCBIfam" id="NF002634">
    <property type="entry name" value="PRK02304.1-3"/>
    <property type="match status" value="1"/>
</dbReference>
<dbReference type="AlphaFoldDB" id="A0A0X8FEH9"/>
<sequence>MNLKDYIKDIPNFPEEGIIFRDITPLLQDPEAFQYAVNKIADFAREKSVDVIIGPEARGFIVGCPVAYALNKGFVPARKKNKLPREKVSIEYDLEYGSNTIEIHKDAIQPGQKVLIVDDLLATGGTIRGTKKLVEELGGEVVGAAFIIELEGLKGRQLISDLDILSLINYG</sequence>